<dbReference type="Proteomes" id="UP000001812">
    <property type="component" value="Chromosome I"/>
</dbReference>
<dbReference type="AlphaFoldDB" id="A0A0E1WG57"/>
<organism evidence="1">
    <name type="scientific">Burkholderia pseudomallei 1710a</name>
    <dbReference type="NCBI Taxonomy" id="320371"/>
    <lineage>
        <taxon>Bacteria</taxon>
        <taxon>Pseudomonadati</taxon>
        <taxon>Pseudomonadota</taxon>
        <taxon>Betaproteobacteria</taxon>
        <taxon>Burkholderiales</taxon>
        <taxon>Burkholderiaceae</taxon>
        <taxon>Burkholderia</taxon>
        <taxon>pseudomallei group</taxon>
    </lineage>
</organism>
<protein>
    <submittedName>
        <fullName evidence="1">Uncharacterized protein</fullName>
    </submittedName>
</protein>
<evidence type="ECO:0000313" key="1">
    <source>
        <dbReference type="EMBL" id="EET08592.1"/>
    </source>
</evidence>
<name>A0A0E1WG57_BURPE</name>
<sequence>MGAHRSGHAANRLRKACARCGPARVRAPVGGASDEAARRSRHTRRTRARIAWSVAVQRRVRACCMVVHREPRAYTLEANSHRCGALRTAPVSAHRAAFQTSFDRSPRSLP</sequence>
<accession>A0A0E1WG57</accession>
<dbReference type="HOGENOM" id="CLU_153064_0_0_4"/>
<dbReference type="EMBL" id="CM000832">
    <property type="protein sequence ID" value="EET08592.1"/>
    <property type="molecule type" value="Genomic_DNA"/>
</dbReference>
<reference evidence="1" key="1">
    <citation type="submission" date="2009-05" db="EMBL/GenBank/DDBJ databases">
        <authorList>
            <person name="Harkins D.M."/>
            <person name="DeShazer D."/>
            <person name="Woods D.E."/>
            <person name="Brinkac L.M."/>
            <person name="Brown K.A."/>
            <person name="Hung G.C."/>
            <person name="Tuanyok A."/>
            <person name="Zhang B."/>
            <person name="Nierman W.C."/>
        </authorList>
    </citation>
    <scope>NUCLEOTIDE SEQUENCE [LARGE SCALE GENOMIC DNA]</scope>
    <source>
        <strain evidence="1">1710a</strain>
    </source>
</reference>
<proteinExistence type="predicted"/>
<gene>
    <name evidence="1" type="ORF">BURPS1710A_3594</name>
</gene>